<evidence type="ECO:0000313" key="2">
    <source>
        <dbReference type="Proteomes" id="UP000234748"/>
    </source>
</evidence>
<comment type="caution">
    <text evidence="1">The sequence shown here is derived from an EMBL/GenBank/DDBJ whole genome shotgun (WGS) entry which is preliminary data.</text>
</comment>
<keyword evidence="2" id="KW-1185">Reference proteome</keyword>
<name>A0A2N5M7Q7_9BACI</name>
<dbReference type="EMBL" id="PGUY01000022">
    <property type="protein sequence ID" value="PLT30389.1"/>
    <property type="molecule type" value="Genomic_DNA"/>
</dbReference>
<dbReference type="AlphaFoldDB" id="A0A2N5M7Q7"/>
<protein>
    <submittedName>
        <fullName evidence="1">Uncharacterized protein</fullName>
    </submittedName>
</protein>
<accession>A0A2N5M7Q7</accession>
<proteinExistence type="predicted"/>
<sequence length="72" mass="8384">MRMFALSAGQAPEPPRLCLWRLTCRKAEDGAFLQVPLWGVLSPYRRIGLWLEGLKPYSWMKESCTLRYNQPV</sequence>
<organism evidence="1 2">
    <name type="scientific">Peribacillus deserti</name>
    <dbReference type="NCBI Taxonomy" id="673318"/>
    <lineage>
        <taxon>Bacteria</taxon>
        <taxon>Bacillati</taxon>
        <taxon>Bacillota</taxon>
        <taxon>Bacilli</taxon>
        <taxon>Bacillales</taxon>
        <taxon>Bacillaceae</taxon>
        <taxon>Peribacillus</taxon>
    </lineage>
</organism>
<evidence type="ECO:0000313" key="1">
    <source>
        <dbReference type="EMBL" id="PLT30389.1"/>
    </source>
</evidence>
<reference evidence="1 2" key="1">
    <citation type="submission" date="2017-11" db="EMBL/GenBank/DDBJ databases">
        <title>Comparitive Functional Genomics of Dry Heat Resistant strains isolated from the Viking Spacecraft.</title>
        <authorList>
            <person name="Seuylemezian A."/>
            <person name="Cooper K."/>
            <person name="Vaishampayan P."/>
        </authorList>
    </citation>
    <scope>NUCLEOTIDE SEQUENCE [LARGE SCALE GENOMIC DNA]</scope>
    <source>
        <strain evidence="1 2">V1-29</strain>
    </source>
</reference>
<gene>
    <name evidence="1" type="ORF">CUU66_07920</name>
</gene>
<dbReference type="Proteomes" id="UP000234748">
    <property type="component" value="Unassembled WGS sequence"/>
</dbReference>